<evidence type="ECO:0000256" key="1">
    <source>
        <dbReference type="ARBA" id="ARBA00023242"/>
    </source>
</evidence>
<keyword evidence="5" id="KW-1185">Reference proteome</keyword>
<dbReference type="CDD" id="cd12148">
    <property type="entry name" value="fungal_TF_MHR"/>
    <property type="match status" value="1"/>
</dbReference>
<dbReference type="EMBL" id="JACBAG010001739">
    <property type="protein sequence ID" value="KAF7183187.1"/>
    <property type="molecule type" value="Genomic_DNA"/>
</dbReference>
<keyword evidence="1" id="KW-0539">Nucleus</keyword>
<feature type="compositionally biased region" description="Polar residues" evidence="2">
    <location>
        <begin position="475"/>
        <end position="493"/>
    </location>
</feature>
<name>A0A8H6R3S4_9EURO</name>
<dbReference type="Proteomes" id="UP000641853">
    <property type="component" value="Unassembled WGS sequence"/>
</dbReference>
<evidence type="ECO:0000259" key="3">
    <source>
        <dbReference type="SMART" id="SM00906"/>
    </source>
</evidence>
<accession>A0A8H6R3S4</accession>
<dbReference type="PANTHER" id="PTHR46910">
    <property type="entry name" value="TRANSCRIPTION FACTOR PDR1"/>
    <property type="match status" value="1"/>
</dbReference>
<dbReference type="InterPro" id="IPR004875">
    <property type="entry name" value="DDE_SF_endonuclease_dom"/>
</dbReference>
<dbReference type="GO" id="GO:0003700">
    <property type="term" value="F:DNA-binding transcription factor activity"/>
    <property type="evidence" value="ECO:0007669"/>
    <property type="project" value="InterPro"/>
</dbReference>
<dbReference type="GO" id="GO:0006351">
    <property type="term" value="P:DNA-templated transcription"/>
    <property type="evidence" value="ECO:0007669"/>
    <property type="project" value="InterPro"/>
</dbReference>
<dbReference type="InterPro" id="IPR050987">
    <property type="entry name" value="AtrR-like"/>
</dbReference>
<protein>
    <recommendedName>
        <fullName evidence="3">Xylanolytic transcriptional activator regulatory domain-containing protein</fullName>
    </recommendedName>
</protein>
<organism evidence="4 5">
    <name type="scientific">Aspergillus felis</name>
    <dbReference type="NCBI Taxonomy" id="1287682"/>
    <lineage>
        <taxon>Eukaryota</taxon>
        <taxon>Fungi</taxon>
        <taxon>Dikarya</taxon>
        <taxon>Ascomycota</taxon>
        <taxon>Pezizomycotina</taxon>
        <taxon>Eurotiomycetes</taxon>
        <taxon>Eurotiomycetidae</taxon>
        <taxon>Eurotiales</taxon>
        <taxon>Aspergillaceae</taxon>
        <taxon>Aspergillus</taxon>
        <taxon>Aspergillus subgen. Fumigati</taxon>
    </lineage>
</organism>
<dbReference type="AlphaFoldDB" id="A0A8H6R3S4"/>
<gene>
    <name evidence="4" type="ORF">CNMCM7691_003022</name>
</gene>
<feature type="region of interest" description="Disordered" evidence="2">
    <location>
        <begin position="469"/>
        <end position="502"/>
    </location>
</feature>
<dbReference type="Pfam" id="PF03184">
    <property type="entry name" value="DDE_1"/>
    <property type="match status" value="1"/>
</dbReference>
<dbReference type="SUPFAM" id="SSF51735">
    <property type="entry name" value="NAD(P)-binding Rossmann-fold domains"/>
    <property type="match status" value="1"/>
</dbReference>
<dbReference type="InterPro" id="IPR036291">
    <property type="entry name" value="NAD(P)-bd_dom_sf"/>
</dbReference>
<dbReference type="Pfam" id="PF04082">
    <property type="entry name" value="Fungal_trans"/>
    <property type="match status" value="1"/>
</dbReference>
<proteinExistence type="predicted"/>
<dbReference type="InterPro" id="IPR007219">
    <property type="entry name" value="XnlR_reg_dom"/>
</dbReference>
<dbReference type="SMART" id="SM00906">
    <property type="entry name" value="Fungal_trans"/>
    <property type="match status" value="1"/>
</dbReference>
<dbReference type="GO" id="GO:0003677">
    <property type="term" value="F:DNA binding"/>
    <property type="evidence" value="ECO:0007669"/>
    <property type="project" value="InterPro"/>
</dbReference>
<comment type="caution">
    <text evidence="4">The sequence shown here is derived from an EMBL/GenBank/DDBJ whole genome shotgun (WGS) entry which is preliminary data.</text>
</comment>
<dbReference type="GO" id="GO:0008270">
    <property type="term" value="F:zinc ion binding"/>
    <property type="evidence" value="ECO:0007669"/>
    <property type="project" value="InterPro"/>
</dbReference>
<feature type="domain" description="Xylanolytic transcriptional activator regulatory" evidence="3">
    <location>
        <begin position="701"/>
        <end position="774"/>
    </location>
</feature>
<evidence type="ECO:0000256" key="2">
    <source>
        <dbReference type="SAM" id="MobiDB-lite"/>
    </source>
</evidence>
<reference evidence="4" key="1">
    <citation type="submission" date="2020-06" db="EMBL/GenBank/DDBJ databases">
        <title>Draft genome sequences of strains closely related to Aspergillus parafelis and Aspergillus hiratsukae.</title>
        <authorList>
            <person name="Dos Santos R.A.C."/>
            <person name="Rivero-Menendez O."/>
            <person name="Steenwyk J.L."/>
            <person name="Mead M.E."/>
            <person name="Goldman G.H."/>
            <person name="Alastruey-Izquierdo A."/>
            <person name="Rokas A."/>
        </authorList>
    </citation>
    <scope>NUCLEOTIDE SEQUENCE</scope>
    <source>
        <strain evidence="4">CNM-CM7691</strain>
    </source>
</reference>
<evidence type="ECO:0000313" key="4">
    <source>
        <dbReference type="EMBL" id="KAF7183187.1"/>
    </source>
</evidence>
<dbReference type="Gene3D" id="3.40.50.720">
    <property type="entry name" value="NAD(P)-binding Rossmann-like Domain"/>
    <property type="match status" value="1"/>
</dbReference>
<sequence length="807" mass="91002">MYKVCHSAEYVGATVEQGLARLQGSFPIKDAQHLLIYGSSTATGTLAIQFAKLSGYRVLTTCSPRHFELVRSLGTDAVYDYNAAAEATDNKLKYVLGMISLESSAKFCDVALSTKGGEYTALLTVPIKRYNHQRAKCEDPKIIQEWFNRVQITMMQHGIALEDIYNFDETGFVMGLVATAKVVTRAEMLGWPFLIQPGNREWVTSIECINSTGWVLPPCIIFKGKVHIEGWYQDPALPADWRIEVSENGWTTDQIGLRWLQKVFIPATTSRTTGRYRLLILDGHGSHLTPQFDQICSENDIIPICMPAHSSHLLQPLDVGCFSPLKRAYGRLIEDKMRLGFNHIDKFDFLEAYPQARSRSTDSIPKTPYNLEQLKKQESTLKKLLREHIYSPPTPTKAVLDQIIKGCEMAMNNAVLLAKENQDLRAAHEKQLQNRKRSRRQIEAAEGFSIQEGQEFIQQRNQAAEAIPTIPPEQSRPTGSSPQHNAGNDTTQIGPDAGNGSIFRHNPLADNDYTFAKAPDGRYFYMGPSSSWSFCRRVLALIGKHVPESSYLPDPWHLDGVAFKLHWTSLRSDEVPDTTNLPPLDYALFLFNTVKFYFGHLFYIIDEPSYLQHLQELYRDPATKATSSRLWYAQYLLILAFGKAFVVQSSSQEGPSGSQYASRAMALLPDLSGIYCEPLDSIRALTLAALYFQSIDMRVAAFQHIGQALRVCVVQGIHRHMPEDVVGAQHSRLCNHVFWVVYMIDREFSALMGGPMSIRDEDITTELPCHHDHSLEALNMTLHIRLSRLMANILTSSSQRLLAFWTS</sequence>
<evidence type="ECO:0000313" key="5">
    <source>
        <dbReference type="Proteomes" id="UP000641853"/>
    </source>
</evidence>
<dbReference type="PANTHER" id="PTHR46910:SF32">
    <property type="entry name" value="TRANSCRIPTION FACTOR DOMAIN-CONTAINING PROTEIN-RELATED"/>
    <property type="match status" value="1"/>
</dbReference>